<dbReference type="GO" id="GO:0008168">
    <property type="term" value="F:methyltransferase activity"/>
    <property type="evidence" value="ECO:0007669"/>
    <property type="project" value="UniProtKB-KW"/>
</dbReference>
<dbReference type="InterPro" id="IPR012442">
    <property type="entry name" value="DUF1645_plant"/>
</dbReference>
<dbReference type="PANTHER" id="PTHR33095">
    <property type="entry name" value="OS07G0619500 PROTEIN"/>
    <property type="match status" value="1"/>
</dbReference>
<keyword evidence="2" id="KW-0808">Transferase</keyword>
<sequence>MQPNSILALSPSFSSYSSHQLAEIAAKVIREIKFVEEEEEEAAQNPTMSDSVPSAENECADGVGAGDDEDDFEFTFVCQDPDGSPITADEVFSNGQIRPIYPIFNRDLILEHEYDEKSGNHAPSIRLPLRQLLIEGREPDTLSSSSSASSESETLEGVPAGTYCVWTPRSTPPATPNGCKKSNSTGSSKRWRFRDLLHRSSSDGKETFVFLSTAAIKRGEKEKEKEKEKGSKEKTKSSSSSSAAASSSSSSSSAKGKAFSAHEMHYVKNRAMRESDRHRSYLPYRKDIVGFFANVNGLSKSLHPF</sequence>
<dbReference type="OrthoDB" id="666789at2759"/>
<feature type="region of interest" description="Disordered" evidence="1">
    <location>
        <begin position="219"/>
        <end position="260"/>
    </location>
</feature>
<dbReference type="AlphaFoldDB" id="A0A3S4NV25"/>
<dbReference type="Proteomes" id="UP000283530">
    <property type="component" value="Unassembled WGS sequence"/>
</dbReference>
<accession>A0A3S4NV25</accession>
<evidence type="ECO:0000313" key="2">
    <source>
        <dbReference type="EMBL" id="RWR82008.1"/>
    </source>
</evidence>
<feature type="compositionally biased region" description="Low complexity" evidence="1">
    <location>
        <begin position="237"/>
        <end position="259"/>
    </location>
</feature>
<feature type="region of interest" description="Disordered" evidence="1">
    <location>
        <begin position="166"/>
        <end position="187"/>
    </location>
</feature>
<gene>
    <name evidence="2" type="ORF">CKAN_01071500</name>
</gene>
<protein>
    <submittedName>
        <fullName evidence="2">Histone-lysine N-methyltransferase SETD1B</fullName>
    </submittedName>
</protein>
<evidence type="ECO:0000313" key="3">
    <source>
        <dbReference type="Proteomes" id="UP000283530"/>
    </source>
</evidence>
<reference evidence="2 3" key="1">
    <citation type="journal article" date="2019" name="Nat. Plants">
        <title>Stout camphor tree genome fills gaps in understanding of flowering plant genome evolution.</title>
        <authorList>
            <person name="Chaw S.M."/>
            <person name="Liu Y.C."/>
            <person name="Wu Y.W."/>
            <person name="Wang H.Y."/>
            <person name="Lin C.I."/>
            <person name="Wu C.S."/>
            <person name="Ke H.M."/>
            <person name="Chang L.Y."/>
            <person name="Hsu C.Y."/>
            <person name="Yang H.T."/>
            <person name="Sudianto E."/>
            <person name="Hsu M.H."/>
            <person name="Wu K.P."/>
            <person name="Wang L.N."/>
            <person name="Leebens-Mack J.H."/>
            <person name="Tsai I.J."/>
        </authorList>
    </citation>
    <scope>NUCLEOTIDE SEQUENCE [LARGE SCALE GENOMIC DNA]</scope>
    <source>
        <strain evidence="3">cv. Chaw 1501</strain>
        <tissue evidence="2">Young leaves</tissue>
    </source>
</reference>
<keyword evidence="3" id="KW-1185">Reference proteome</keyword>
<organism evidence="2 3">
    <name type="scientific">Cinnamomum micranthum f. kanehirae</name>
    <dbReference type="NCBI Taxonomy" id="337451"/>
    <lineage>
        <taxon>Eukaryota</taxon>
        <taxon>Viridiplantae</taxon>
        <taxon>Streptophyta</taxon>
        <taxon>Embryophyta</taxon>
        <taxon>Tracheophyta</taxon>
        <taxon>Spermatophyta</taxon>
        <taxon>Magnoliopsida</taxon>
        <taxon>Magnoliidae</taxon>
        <taxon>Laurales</taxon>
        <taxon>Lauraceae</taxon>
        <taxon>Cinnamomum</taxon>
    </lineage>
</organism>
<name>A0A3S4NV25_9MAGN</name>
<dbReference type="PANTHER" id="PTHR33095:SF127">
    <property type="entry name" value="OS05G0578100 PROTEIN"/>
    <property type="match status" value="1"/>
</dbReference>
<dbReference type="Pfam" id="PF07816">
    <property type="entry name" value="DUF1645"/>
    <property type="match status" value="1"/>
</dbReference>
<feature type="compositionally biased region" description="Basic and acidic residues" evidence="1">
    <location>
        <begin position="219"/>
        <end position="236"/>
    </location>
</feature>
<proteinExistence type="predicted"/>
<dbReference type="EMBL" id="QPKB01000004">
    <property type="protein sequence ID" value="RWR82008.1"/>
    <property type="molecule type" value="Genomic_DNA"/>
</dbReference>
<dbReference type="GO" id="GO:0032259">
    <property type="term" value="P:methylation"/>
    <property type="evidence" value="ECO:0007669"/>
    <property type="project" value="UniProtKB-KW"/>
</dbReference>
<evidence type="ECO:0000256" key="1">
    <source>
        <dbReference type="SAM" id="MobiDB-lite"/>
    </source>
</evidence>
<comment type="caution">
    <text evidence="2">The sequence shown here is derived from an EMBL/GenBank/DDBJ whole genome shotgun (WGS) entry which is preliminary data.</text>
</comment>
<feature type="compositionally biased region" description="Polar residues" evidence="1">
    <location>
        <begin position="44"/>
        <end position="54"/>
    </location>
</feature>
<keyword evidence="2" id="KW-0489">Methyltransferase</keyword>
<feature type="region of interest" description="Disordered" evidence="1">
    <location>
        <begin position="37"/>
        <end position="66"/>
    </location>
</feature>